<reference evidence="1 2" key="1">
    <citation type="submission" date="2020-11" db="EMBL/GenBank/DDBJ databases">
        <title>Kefir isolates.</title>
        <authorList>
            <person name="Marcisauskas S."/>
            <person name="Kim Y."/>
            <person name="Blasche S."/>
        </authorList>
    </citation>
    <scope>NUCLEOTIDE SEQUENCE [LARGE SCALE GENOMIC DNA]</scope>
    <source>
        <strain evidence="1 2">OG2</strain>
    </source>
</reference>
<sequence>MSRNILICDFDETITVKDTIALLARLAYRVNPKLKPEWSHFEATYMNGYNELQHTYLMDRCLPLLSNIYMNHTKITDGNFQDLFQCEIKYQKLCRNIELNSMKEMEKYNVFKGITTQDVIDYVDTLDELVIRQGFLNCLKVLDIQLGQLYILSINWSREFIRNVISSSYVRSSNIYCNALLHDTTRCRYSGLFSKQLLTGSDKIHTLQEICQCTGEDKTIWYIGDSETDLLSILYPEINGILLLDPEENEKKFNKITKEILGIESETLSKFYIKDTRYAKFIEKENDMASYLVKTWTDVTTLIQSHN</sequence>
<comment type="caution">
    <text evidence="1">The sequence shown here is derived from an EMBL/GenBank/DDBJ whole genome shotgun (WGS) entry which is preliminary data.</text>
</comment>
<dbReference type="InterPro" id="IPR036412">
    <property type="entry name" value="HAD-like_sf"/>
</dbReference>
<dbReference type="InterPro" id="IPR050849">
    <property type="entry name" value="HAD-like_hydrolase_phosphatase"/>
</dbReference>
<organism evidence="1 2">
    <name type="scientific">Maudiozyma exigua</name>
    <name type="common">Yeast</name>
    <name type="synonym">Kazachstania exigua</name>
    <dbReference type="NCBI Taxonomy" id="34358"/>
    <lineage>
        <taxon>Eukaryota</taxon>
        <taxon>Fungi</taxon>
        <taxon>Dikarya</taxon>
        <taxon>Ascomycota</taxon>
        <taxon>Saccharomycotina</taxon>
        <taxon>Saccharomycetes</taxon>
        <taxon>Saccharomycetales</taxon>
        <taxon>Saccharomycetaceae</taxon>
        <taxon>Maudiozyma</taxon>
    </lineage>
</organism>
<dbReference type="PANTHER" id="PTHR28181">
    <property type="entry name" value="UPF0655 PROTEIN YCR015C"/>
    <property type="match status" value="1"/>
</dbReference>
<dbReference type="Proteomes" id="UP000750334">
    <property type="component" value="Unassembled WGS sequence"/>
</dbReference>
<gene>
    <name evidence="1" type="ORF">C6P45_002893</name>
</gene>
<dbReference type="AlphaFoldDB" id="A0A9P7B325"/>
<dbReference type="InterPro" id="IPR023214">
    <property type="entry name" value="HAD_sf"/>
</dbReference>
<evidence type="ECO:0000313" key="2">
    <source>
        <dbReference type="Proteomes" id="UP000750334"/>
    </source>
</evidence>
<protein>
    <recommendedName>
        <fullName evidence="3">Haloacid dehalogenase-like hydrolase</fullName>
    </recommendedName>
</protein>
<keyword evidence="2" id="KW-1185">Reference proteome</keyword>
<accession>A0A9P7B325</accession>
<dbReference type="SUPFAM" id="SSF56784">
    <property type="entry name" value="HAD-like"/>
    <property type="match status" value="1"/>
</dbReference>
<dbReference type="Gene3D" id="3.40.50.1000">
    <property type="entry name" value="HAD superfamily/HAD-like"/>
    <property type="match status" value="1"/>
</dbReference>
<name>A0A9P7B325_MAUEX</name>
<evidence type="ECO:0008006" key="3">
    <source>
        <dbReference type="Google" id="ProtNLM"/>
    </source>
</evidence>
<dbReference type="EMBL" id="PUHR01000282">
    <property type="protein sequence ID" value="KAG0655818.1"/>
    <property type="molecule type" value="Genomic_DNA"/>
</dbReference>
<dbReference type="OrthoDB" id="10255128at2759"/>
<dbReference type="PANTHER" id="PTHR28181:SF1">
    <property type="entry name" value="COLD TOLERANCE PROTEIN 1"/>
    <property type="match status" value="1"/>
</dbReference>
<proteinExistence type="predicted"/>
<evidence type="ECO:0000313" key="1">
    <source>
        <dbReference type="EMBL" id="KAG0655818.1"/>
    </source>
</evidence>